<organism evidence="2 3">
    <name type="scientific">Rhodovulum sulfidophilum</name>
    <name type="common">Rhodobacter sulfidophilus</name>
    <dbReference type="NCBI Taxonomy" id="35806"/>
    <lineage>
        <taxon>Bacteria</taxon>
        <taxon>Pseudomonadati</taxon>
        <taxon>Pseudomonadota</taxon>
        <taxon>Alphaproteobacteria</taxon>
        <taxon>Rhodobacterales</taxon>
        <taxon>Paracoccaceae</taxon>
        <taxon>Rhodovulum</taxon>
    </lineage>
</organism>
<protein>
    <recommendedName>
        <fullName evidence="4">DUF1194 domain-containing protein</fullName>
    </recommendedName>
</protein>
<evidence type="ECO:0008006" key="4">
    <source>
        <dbReference type="Google" id="ProtNLM"/>
    </source>
</evidence>
<gene>
    <name evidence="2" type="ORF">DI556_16570</name>
</gene>
<feature type="signal peptide" evidence="1">
    <location>
        <begin position="1"/>
        <end position="37"/>
    </location>
</feature>
<sequence>MPPALTAKPASTTPFRAARALAWAAPLLVALAGAAAAQEKERVDLELVLLADASGSIDPTEAAMQRQGYADAMVHPEVLWAISNGGALGRIAVTFVEWAGAASQDVVVDWMVIDGEASARDFGARLMAAPRRAYGSNAIGSALLEGARLIESNAYEGGRKVIDLSGDSGWNPQGPPIATARDAVLGAEIVINGLAILCDDCSGRPRAENLEQIFQNELIGGPGAFVVTADDRDAFALAVRRKLILEISALDPAILAAPPDPYRVLTE</sequence>
<dbReference type="EMBL" id="QFPW01000015">
    <property type="protein sequence ID" value="PZQ47821.1"/>
    <property type="molecule type" value="Genomic_DNA"/>
</dbReference>
<evidence type="ECO:0000313" key="3">
    <source>
        <dbReference type="Proteomes" id="UP000249185"/>
    </source>
</evidence>
<feature type="chain" id="PRO_5015905458" description="DUF1194 domain-containing protein" evidence="1">
    <location>
        <begin position="38"/>
        <end position="267"/>
    </location>
</feature>
<comment type="caution">
    <text evidence="2">The sequence shown here is derived from an EMBL/GenBank/DDBJ whole genome shotgun (WGS) entry which is preliminary data.</text>
</comment>
<name>A0A2W5N2U5_RHOSU</name>
<dbReference type="Pfam" id="PF06707">
    <property type="entry name" value="DUF1194"/>
    <property type="match status" value="1"/>
</dbReference>
<dbReference type="InterPro" id="IPR010607">
    <property type="entry name" value="DUF1194"/>
</dbReference>
<keyword evidence="1" id="KW-0732">Signal</keyword>
<accession>A0A2W5N2U5</accession>
<reference evidence="2 3" key="1">
    <citation type="submission" date="2017-08" db="EMBL/GenBank/DDBJ databases">
        <title>Infants hospitalized years apart are colonized by the same room-sourced microbial strains.</title>
        <authorList>
            <person name="Brooks B."/>
            <person name="Olm M.R."/>
            <person name="Firek B.A."/>
            <person name="Baker R."/>
            <person name="Thomas B.C."/>
            <person name="Morowitz M.J."/>
            <person name="Banfield J.F."/>
        </authorList>
    </citation>
    <scope>NUCLEOTIDE SEQUENCE [LARGE SCALE GENOMIC DNA]</scope>
    <source>
        <strain evidence="2">S2_005_002_R2_34</strain>
    </source>
</reference>
<evidence type="ECO:0000313" key="2">
    <source>
        <dbReference type="EMBL" id="PZQ47821.1"/>
    </source>
</evidence>
<dbReference type="SUPFAM" id="SSF53300">
    <property type="entry name" value="vWA-like"/>
    <property type="match status" value="1"/>
</dbReference>
<proteinExistence type="predicted"/>
<dbReference type="InterPro" id="IPR036465">
    <property type="entry name" value="vWFA_dom_sf"/>
</dbReference>
<dbReference type="AlphaFoldDB" id="A0A2W5N2U5"/>
<evidence type="ECO:0000256" key="1">
    <source>
        <dbReference type="SAM" id="SignalP"/>
    </source>
</evidence>
<dbReference type="Proteomes" id="UP000249185">
    <property type="component" value="Unassembled WGS sequence"/>
</dbReference>